<dbReference type="EMBL" id="CAJPWZ010001405">
    <property type="protein sequence ID" value="CAG2214272.1"/>
    <property type="molecule type" value="Genomic_DNA"/>
</dbReference>
<accession>A0A8S3S146</accession>
<evidence type="ECO:0000313" key="1">
    <source>
        <dbReference type="EMBL" id="CAG2214272.1"/>
    </source>
</evidence>
<protein>
    <submittedName>
        <fullName evidence="1">Uncharacterized protein</fullName>
    </submittedName>
</protein>
<organism evidence="1 2">
    <name type="scientific">Mytilus edulis</name>
    <name type="common">Blue mussel</name>
    <dbReference type="NCBI Taxonomy" id="6550"/>
    <lineage>
        <taxon>Eukaryota</taxon>
        <taxon>Metazoa</taxon>
        <taxon>Spiralia</taxon>
        <taxon>Lophotrochozoa</taxon>
        <taxon>Mollusca</taxon>
        <taxon>Bivalvia</taxon>
        <taxon>Autobranchia</taxon>
        <taxon>Pteriomorphia</taxon>
        <taxon>Mytilida</taxon>
        <taxon>Mytiloidea</taxon>
        <taxon>Mytilidae</taxon>
        <taxon>Mytilinae</taxon>
        <taxon>Mytilus</taxon>
    </lineage>
</organism>
<sequence>MQRLGELRKANHNVYSITKLFLIGQHFLSGTTLGLELVNDIRKQTQVLAEYTNQVAGKTDYNSIRIMNDMEEIGKRLWAEKDNRDTLFVNSDYSLPFAGNSEEFINLLATGTYESFENRVFLCGSCACGKSTLASVLIGSPIPLTWKSTDGLVIHFGRNDDRGQNVWTKVVIGKPNRETSDKLIASSSSLGTDCLESSDDKIGKSEDLPDTNIITSKTEKGSYISLPKHGGTFVVMFDGSRDFHEPLKEYPTGDISNEYADFKEFVVQVLTHLDILVLPKRYSGNCDTHVDYYLVPCTIKNKMPMSFLDDKSFANRTLSLVYRLKMSSIPSALSLKLIGAVSSIWPIMQLNGRPSLYHSSAVLCVDGKTEFRIIAGDTKVIVFLTHKSCKSSISPDIAASIQECLTSTLEVVLKCYLSINGKSHQKANVSDLFEIEIGEVCSRSPCVVSISQAKLNSYWVCNSGNEHFSKYPLIWFFDKTQKECPSTCPGLETTRLTASPCEKQLSRLADQLDNNSCRELMLHLGFTTEGLERY</sequence>
<proteinExistence type="predicted"/>
<gene>
    <name evidence="1" type="ORF">MEDL_28155</name>
</gene>
<evidence type="ECO:0000313" key="2">
    <source>
        <dbReference type="Proteomes" id="UP000683360"/>
    </source>
</evidence>
<dbReference type="AlphaFoldDB" id="A0A8S3S146"/>
<reference evidence="1" key="1">
    <citation type="submission" date="2021-03" db="EMBL/GenBank/DDBJ databases">
        <authorList>
            <person name="Bekaert M."/>
        </authorList>
    </citation>
    <scope>NUCLEOTIDE SEQUENCE</scope>
</reference>
<name>A0A8S3S146_MYTED</name>
<keyword evidence="2" id="KW-1185">Reference proteome</keyword>
<comment type="caution">
    <text evidence="1">The sequence shown here is derived from an EMBL/GenBank/DDBJ whole genome shotgun (WGS) entry which is preliminary data.</text>
</comment>
<dbReference type="Proteomes" id="UP000683360">
    <property type="component" value="Unassembled WGS sequence"/>
</dbReference>